<organism evidence="9 10">
    <name type="scientific">Sporothrix curviconia</name>
    <dbReference type="NCBI Taxonomy" id="1260050"/>
    <lineage>
        <taxon>Eukaryota</taxon>
        <taxon>Fungi</taxon>
        <taxon>Dikarya</taxon>
        <taxon>Ascomycota</taxon>
        <taxon>Pezizomycotina</taxon>
        <taxon>Sordariomycetes</taxon>
        <taxon>Sordariomycetidae</taxon>
        <taxon>Ophiostomatales</taxon>
        <taxon>Ophiostomataceae</taxon>
        <taxon>Sporothrix</taxon>
    </lineage>
</organism>
<reference evidence="9 10" key="1">
    <citation type="submission" date="2024-01" db="EMBL/GenBank/DDBJ databases">
        <authorList>
            <person name="Allen C."/>
            <person name="Tagirdzhanova G."/>
        </authorList>
    </citation>
    <scope>NUCLEOTIDE SEQUENCE [LARGE SCALE GENOMIC DNA]</scope>
</reference>
<dbReference type="Pfam" id="PF07544">
    <property type="entry name" value="Med9"/>
    <property type="match status" value="1"/>
</dbReference>
<keyword evidence="5 7" id="KW-0804">Transcription</keyword>
<evidence type="ECO:0000256" key="3">
    <source>
        <dbReference type="ARBA" id="ARBA00023015"/>
    </source>
</evidence>
<gene>
    <name evidence="7" type="primary">MED9</name>
    <name evidence="9" type="ORF">SCUCBS95973_000223</name>
</gene>
<comment type="subcellular location">
    <subcellularLocation>
        <location evidence="1 7">Nucleus</location>
    </subcellularLocation>
</comment>
<sequence>MAHPLALPKTFSPDALDTTAELASILARLRPPQTSNAQAGAAGGASGASASNGAVGVGGSGGAGGGAAGGGAGEGETLGATMGGMAAAAAAAGPAIGLRDLPTATDGLKHKLHHARVQIKALPDTGRTVAAQEAEMRQLAARIEAQKAMLARLRADGARFAAAGEQEQRDADKMEM</sequence>
<accession>A0ABP0ANH6</accession>
<keyword evidence="4 7" id="KW-0010">Activator</keyword>
<evidence type="ECO:0000256" key="5">
    <source>
        <dbReference type="ARBA" id="ARBA00023163"/>
    </source>
</evidence>
<dbReference type="Proteomes" id="UP001642405">
    <property type="component" value="Unassembled WGS sequence"/>
</dbReference>
<evidence type="ECO:0000313" key="9">
    <source>
        <dbReference type="EMBL" id="CAK7208784.1"/>
    </source>
</evidence>
<protein>
    <recommendedName>
        <fullName evidence="7">Mediator of RNA polymerase II transcription subunit 9</fullName>
    </recommendedName>
    <alternativeName>
        <fullName evidence="7">Mediator complex subunit 9</fullName>
    </alternativeName>
</protein>
<comment type="similarity">
    <text evidence="2 7">Belongs to the Mediator complex subunit 9 family.</text>
</comment>
<evidence type="ECO:0000313" key="10">
    <source>
        <dbReference type="Proteomes" id="UP001642405"/>
    </source>
</evidence>
<keyword evidence="10" id="KW-1185">Reference proteome</keyword>
<comment type="caution">
    <text evidence="9">The sequence shown here is derived from an EMBL/GenBank/DDBJ whole genome shotgun (WGS) entry which is preliminary data.</text>
</comment>
<keyword evidence="6 7" id="KW-0539">Nucleus</keyword>
<feature type="coiled-coil region" evidence="8">
    <location>
        <begin position="129"/>
        <end position="156"/>
    </location>
</feature>
<comment type="subunit">
    <text evidence="7">Component of the Mediator complex.</text>
</comment>
<name>A0ABP0ANH6_9PEZI</name>
<evidence type="ECO:0000256" key="2">
    <source>
        <dbReference type="ARBA" id="ARBA00008089"/>
    </source>
</evidence>
<comment type="function">
    <text evidence="7">Component of the Mediator complex, a coactivator involved in the regulated transcription of nearly all RNA polymerase II-dependent genes. Mediator functions as a bridge to convey information from gene-specific regulatory proteins to the basal RNA polymerase II transcription machinery. Mediator is recruited to promoters by direct interactions with regulatory proteins and serves as a scaffold for the assembly of a functional preinitiation complex with RNA polymerase II and the general transcription factors.</text>
</comment>
<dbReference type="InterPro" id="IPR011425">
    <property type="entry name" value="Med9"/>
</dbReference>
<keyword evidence="8" id="KW-0175">Coiled coil</keyword>
<evidence type="ECO:0000256" key="8">
    <source>
        <dbReference type="SAM" id="Coils"/>
    </source>
</evidence>
<dbReference type="EMBL" id="CAWUHB010000001">
    <property type="protein sequence ID" value="CAK7208784.1"/>
    <property type="molecule type" value="Genomic_DNA"/>
</dbReference>
<evidence type="ECO:0000256" key="1">
    <source>
        <dbReference type="ARBA" id="ARBA00004123"/>
    </source>
</evidence>
<proteinExistence type="inferred from homology"/>
<keyword evidence="3 7" id="KW-0805">Transcription regulation</keyword>
<evidence type="ECO:0000256" key="6">
    <source>
        <dbReference type="ARBA" id="ARBA00023242"/>
    </source>
</evidence>
<evidence type="ECO:0000256" key="7">
    <source>
        <dbReference type="RuleBase" id="RU364145"/>
    </source>
</evidence>
<evidence type="ECO:0000256" key="4">
    <source>
        <dbReference type="ARBA" id="ARBA00023159"/>
    </source>
</evidence>